<comment type="similarity">
    <text evidence="1">Belongs to the UreD family.</text>
</comment>
<dbReference type="PANTHER" id="PTHR33643:SF1">
    <property type="entry name" value="UREASE ACCESSORY PROTEIN D"/>
    <property type="match status" value="1"/>
</dbReference>
<evidence type="ECO:0000313" key="4">
    <source>
        <dbReference type="Proteomes" id="UP000254866"/>
    </source>
</evidence>
<dbReference type="STRING" id="2656787.A0A370TW87"/>
<evidence type="ECO:0000256" key="2">
    <source>
        <dbReference type="ARBA" id="ARBA00023186"/>
    </source>
</evidence>
<dbReference type="Proteomes" id="UP000254866">
    <property type="component" value="Unassembled WGS sequence"/>
</dbReference>
<protein>
    <submittedName>
        <fullName evidence="3">UreD urease accessory protein</fullName>
    </submittedName>
</protein>
<keyword evidence="2" id="KW-0143">Chaperone</keyword>
<evidence type="ECO:0000313" key="3">
    <source>
        <dbReference type="EMBL" id="RDL39779.1"/>
    </source>
</evidence>
<dbReference type="GeneID" id="43596968"/>
<comment type="caution">
    <text evidence="3">The sequence shown here is derived from an EMBL/GenBank/DDBJ whole genome shotgun (WGS) entry which is preliminary data.</text>
</comment>
<dbReference type="EMBL" id="NPIC01000002">
    <property type="protein sequence ID" value="RDL39779.1"/>
    <property type="molecule type" value="Genomic_DNA"/>
</dbReference>
<gene>
    <name evidence="3" type="ORF">BP5553_04119</name>
</gene>
<dbReference type="RefSeq" id="XP_031872435.1">
    <property type="nucleotide sequence ID" value="XM_032012742.1"/>
</dbReference>
<dbReference type="HAMAP" id="MF_01384">
    <property type="entry name" value="UreD"/>
    <property type="match status" value="1"/>
</dbReference>
<dbReference type="AlphaFoldDB" id="A0A370TW87"/>
<keyword evidence="4" id="KW-1185">Reference proteome</keyword>
<dbReference type="GO" id="GO:0016151">
    <property type="term" value="F:nickel cation binding"/>
    <property type="evidence" value="ECO:0007669"/>
    <property type="project" value="InterPro"/>
</dbReference>
<accession>A0A370TW87</accession>
<evidence type="ECO:0000256" key="1">
    <source>
        <dbReference type="ARBA" id="ARBA00007177"/>
    </source>
</evidence>
<proteinExistence type="inferred from homology"/>
<reference evidence="3 4" key="1">
    <citation type="journal article" date="2018" name="IMA Fungus">
        <title>IMA Genome-F 9: Draft genome sequence of Annulohypoxylon stygium, Aspergillus mulundensis, Berkeleyomyces basicola (syn. Thielaviopsis basicola), Ceratocystis smalleyi, two Cercospora beticola strains, Coleophoma cylindrospora, Fusarium fracticaudum, Phialophora cf. hyalina, and Morchella septimelata.</title>
        <authorList>
            <person name="Wingfield B.D."/>
            <person name="Bills G.F."/>
            <person name="Dong Y."/>
            <person name="Huang W."/>
            <person name="Nel W.J."/>
            <person name="Swalarsk-Parry B.S."/>
            <person name="Vaghefi N."/>
            <person name="Wilken P.M."/>
            <person name="An Z."/>
            <person name="de Beer Z.W."/>
            <person name="De Vos L."/>
            <person name="Chen L."/>
            <person name="Duong T.A."/>
            <person name="Gao Y."/>
            <person name="Hammerbacher A."/>
            <person name="Kikkert J.R."/>
            <person name="Li Y."/>
            <person name="Li H."/>
            <person name="Li K."/>
            <person name="Li Q."/>
            <person name="Liu X."/>
            <person name="Ma X."/>
            <person name="Naidoo K."/>
            <person name="Pethybridge S.J."/>
            <person name="Sun J."/>
            <person name="Steenkamp E.T."/>
            <person name="van der Nest M.A."/>
            <person name="van Wyk S."/>
            <person name="Wingfield M.J."/>
            <person name="Xiong C."/>
            <person name="Yue Q."/>
            <person name="Zhang X."/>
        </authorList>
    </citation>
    <scope>NUCLEOTIDE SEQUENCE [LARGE SCALE GENOMIC DNA]</scope>
    <source>
        <strain evidence="3 4">BP 5553</strain>
    </source>
</reference>
<sequence length="329" mass="36220">MVSPFPPSTSEAGEGRLVAELSPQKTSTLSTVAFQYPLKLISPSISPNQKSVLVFLLSYGGGLVAGDQIHLTIIVKKSAKLSIVTQGHTKIFKCPSPEVITRQKLHVSIAEEAALCLLPDPVQPFGSSIYEQSQVFVVAESGSLCLLDWVSEGRTARGESWDLWSWSGRNEVWSSSQLGKKSRLLVRDKVVLGAKSVNGQEKTLKREMHGLQIFGTLVLKGPLLEPLAAFFLKEFSALPRIGGRDFRSQDMKDKDNTLVLSSQEVWRRDRLQQEVSDGVLWSAAKVRGCTIIKFGARSVESGRLWIGDIIREEGSVSRCFGEDATMCLR</sequence>
<dbReference type="Pfam" id="PF01774">
    <property type="entry name" value="UreD"/>
    <property type="match status" value="1"/>
</dbReference>
<organism evidence="3 4">
    <name type="scientific">Venustampulla echinocandica</name>
    <dbReference type="NCBI Taxonomy" id="2656787"/>
    <lineage>
        <taxon>Eukaryota</taxon>
        <taxon>Fungi</taxon>
        <taxon>Dikarya</taxon>
        <taxon>Ascomycota</taxon>
        <taxon>Pezizomycotina</taxon>
        <taxon>Leotiomycetes</taxon>
        <taxon>Helotiales</taxon>
        <taxon>Pleuroascaceae</taxon>
        <taxon>Venustampulla</taxon>
    </lineage>
</organism>
<name>A0A370TW87_9HELO</name>
<dbReference type="InterPro" id="IPR002669">
    <property type="entry name" value="UreD"/>
</dbReference>
<dbReference type="PANTHER" id="PTHR33643">
    <property type="entry name" value="UREASE ACCESSORY PROTEIN D"/>
    <property type="match status" value="1"/>
</dbReference>
<dbReference type="OrthoDB" id="5550464at2759"/>